<dbReference type="InterPro" id="IPR036155">
    <property type="entry name" value="Crypto/Photolyase_N_sf"/>
</dbReference>
<dbReference type="SUPFAM" id="SSF52425">
    <property type="entry name" value="Cryptochrome/photolyase, N-terminal domain"/>
    <property type="match status" value="1"/>
</dbReference>
<keyword evidence="3 6" id="KW-0285">Flavoprotein</keyword>
<dbReference type="InterPro" id="IPR036134">
    <property type="entry name" value="Crypto/Photolyase_FAD-like_sf"/>
</dbReference>
<reference evidence="9 10" key="1">
    <citation type="journal article" date="2020" name="Microbiol. Resour. Announc.">
        <title>Complete genome sequence of Pseudomonas otitidis strain MrB4, isolated from Lake Biwa in Japan.</title>
        <authorList>
            <person name="Miyazaki K."/>
            <person name="Hase E."/>
            <person name="Maruya T."/>
        </authorList>
    </citation>
    <scope>NUCLEOTIDE SEQUENCE [LARGE SCALE GENOMIC DNA]</scope>
    <source>
        <strain evidence="9 10">MrB4</strain>
    </source>
</reference>
<dbReference type="InterPro" id="IPR018394">
    <property type="entry name" value="DNA_photolyase_1_CS_C"/>
</dbReference>
<feature type="binding site" evidence="6">
    <location>
        <begin position="386"/>
        <end position="388"/>
    </location>
    <ligand>
        <name>FAD</name>
        <dbReference type="ChEBI" id="CHEBI:57692"/>
    </ligand>
</feature>
<protein>
    <recommendedName>
        <fullName evidence="2 7">Cryptochrome DASH</fullName>
    </recommendedName>
</protein>
<evidence type="ECO:0000256" key="5">
    <source>
        <dbReference type="ARBA" id="ARBA00022991"/>
    </source>
</evidence>
<dbReference type="PROSITE" id="PS00394">
    <property type="entry name" value="DNA_PHOTOLYASES_1_1"/>
    <property type="match status" value="1"/>
</dbReference>
<comment type="cofactor">
    <cofactor evidence="7">
        <name>(6R)-5,10-methylene-5,6,7,8-tetrahydrofolate</name>
        <dbReference type="ChEBI" id="CHEBI:15636"/>
    </cofactor>
    <text evidence="7">Binds 1 5,10-methenyltetrahydrofolate (MTHF) per subunit.</text>
</comment>
<dbReference type="PANTHER" id="PTHR11455">
    <property type="entry name" value="CRYPTOCHROME"/>
    <property type="match status" value="1"/>
</dbReference>
<dbReference type="InterPro" id="IPR005101">
    <property type="entry name" value="Cryptochr/Photolyase_FAD-bd"/>
</dbReference>
<name>A0A679GCH1_9GAMM</name>
<dbReference type="Gene3D" id="3.40.50.620">
    <property type="entry name" value="HUPs"/>
    <property type="match status" value="1"/>
</dbReference>
<evidence type="ECO:0000256" key="3">
    <source>
        <dbReference type="ARBA" id="ARBA00022630"/>
    </source>
</evidence>
<dbReference type="KEGG" id="poj:PtoMrB4_01050"/>
<feature type="binding site" evidence="6">
    <location>
        <begin position="289"/>
        <end position="296"/>
    </location>
    <ligand>
        <name>FAD</name>
        <dbReference type="ChEBI" id="CHEBI:57692"/>
    </ligand>
</feature>
<comment type="function">
    <text evidence="7">May have a photoreceptor function.</text>
</comment>
<dbReference type="GO" id="GO:0003677">
    <property type="term" value="F:DNA binding"/>
    <property type="evidence" value="ECO:0007669"/>
    <property type="project" value="TreeGrafter"/>
</dbReference>
<sequence>MRTLAMRRLLWFKQDLRLDDHPAVQAALGAERVLPLYVFDPTLLRPGPLGTRPMGVHRMRFLLESLAALDGELRHRGSRLLVVQGVASQVIPALVDHLQLDEVLTLDEVAPAARTLIEETRQALAGVPLTTFAGDTLLRREELPAPVEALPAVFSQFRDQVQQRLSVFQPRSAPAALPPTPEPADRLFEPLPSLSRLGLGEPLAHVNSTFPFAGGEPAALARVRDYLWEGRGVRDYETTRYGLTGTEYSSKFSPWLANGCLSARRVVAELRRHEAQYGANASTRLLWEQVLWRDFFRWTLLRHGEALFQPGGVRATARAPQNLDARFEAWCHGRTGLPLVDAAMRELATTGFLAHRLRQVVASYLVSDLQQDWRHGAAWFEEHLLDHDPASNWGNWAYLAGVASDPQRSQAFNALRQARHLDPEAEYVSLWLPELRAVPRNLRHTPFVLSRLQLDALDYPRLEQVPEAWKPYLTSAA</sequence>
<dbReference type="Pfam" id="PF00875">
    <property type="entry name" value="DNA_photolyase"/>
    <property type="match status" value="1"/>
</dbReference>
<keyword evidence="4 6" id="KW-0274">FAD</keyword>
<feature type="binding site" evidence="6">
    <location>
        <position position="236"/>
    </location>
    <ligand>
        <name>FAD</name>
        <dbReference type="ChEBI" id="CHEBI:57692"/>
    </ligand>
</feature>
<dbReference type="PROSITE" id="PS51645">
    <property type="entry name" value="PHR_CRY_ALPHA_BETA"/>
    <property type="match status" value="1"/>
</dbReference>
<feature type="binding site" evidence="6">
    <location>
        <begin position="249"/>
        <end position="253"/>
    </location>
    <ligand>
        <name>FAD</name>
        <dbReference type="ChEBI" id="CHEBI:57692"/>
    </ligand>
</feature>
<evidence type="ECO:0000256" key="4">
    <source>
        <dbReference type="ARBA" id="ARBA00022827"/>
    </source>
</evidence>
<organism evidence="9 10">
    <name type="scientific">Metapseudomonas otitidis</name>
    <dbReference type="NCBI Taxonomy" id="319939"/>
    <lineage>
        <taxon>Bacteria</taxon>
        <taxon>Pseudomonadati</taxon>
        <taxon>Pseudomonadota</taxon>
        <taxon>Gammaproteobacteria</taxon>
        <taxon>Pseudomonadales</taxon>
        <taxon>Pseudomonadaceae</taxon>
        <taxon>Metapseudomonas</taxon>
    </lineage>
</organism>
<dbReference type="PRINTS" id="PR00147">
    <property type="entry name" value="DNAPHOTLYASE"/>
</dbReference>
<dbReference type="EMBL" id="AP022642">
    <property type="protein sequence ID" value="BCA26128.1"/>
    <property type="molecule type" value="Genomic_DNA"/>
</dbReference>
<dbReference type="InterPro" id="IPR014133">
    <property type="entry name" value="Cry_DASH"/>
</dbReference>
<evidence type="ECO:0000313" key="9">
    <source>
        <dbReference type="EMBL" id="BCA26128.1"/>
    </source>
</evidence>
<dbReference type="PANTHER" id="PTHR11455:SF9">
    <property type="entry name" value="CRYPTOCHROME CIRCADIAN CLOCK 5 ISOFORM X1"/>
    <property type="match status" value="1"/>
</dbReference>
<dbReference type="GO" id="GO:0071949">
    <property type="term" value="F:FAD binding"/>
    <property type="evidence" value="ECO:0007669"/>
    <property type="project" value="TreeGrafter"/>
</dbReference>
<evidence type="ECO:0000256" key="2">
    <source>
        <dbReference type="ARBA" id="ARBA00017881"/>
    </source>
</evidence>
<proteinExistence type="inferred from homology"/>
<dbReference type="AlphaFoldDB" id="A0A679GCH1"/>
<dbReference type="Proteomes" id="UP000501237">
    <property type="component" value="Chromosome"/>
</dbReference>
<evidence type="ECO:0000256" key="7">
    <source>
        <dbReference type="RuleBase" id="RU367151"/>
    </source>
</evidence>
<keyword evidence="5 7" id="KW-0157">Chromophore</keyword>
<dbReference type="SUPFAM" id="SSF48173">
    <property type="entry name" value="Cryptochrome/photolyase FAD-binding domain"/>
    <property type="match status" value="1"/>
</dbReference>
<evidence type="ECO:0000256" key="6">
    <source>
        <dbReference type="PIRSR" id="PIRSR602081-1"/>
    </source>
</evidence>
<feature type="domain" description="Photolyase/cryptochrome alpha/beta" evidence="8">
    <location>
        <begin position="6"/>
        <end position="137"/>
    </location>
</feature>
<evidence type="ECO:0000259" key="8">
    <source>
        <dbReference type="PROSITE" id="PS51645"/>
    </source>
</evidence>
<dbReference type="GO" id="GO:0003904">
    <property type="term" value="F:deoxyribodipyrimidine photo-lyase activity"/>
    <property type="evidence" value="ECO:0007669"/>
    <property type="project" value="TreeGrafter"/>
</dbReference>
<gene>
    <name evidence="9" type="primary">cry</name>
    <name evidence="9" type="ORF">PtoMrB4_01050</name>
</gene>
<dbReference type="InterPro" id="IPR014729">
    <property type="entry name" value="Rossmann-like_a/b/a_fold"/>
</dbReference>
<dbReference type="GO" id="GO:0006281">
    <property type="term" value="P:DNA repair"/>
    <property type="evidence" value="ECO:0007669"/>
    <property type="project" value="InterPro"/>
</dbReference>
<dbReference type="InterPro" id="IPR006050">
    <property type="entry name" value="DNA_photolyase_N"/>
</dbReference>
<evidence type="ECO:0000256" key="1">
    <source>
        <dbReference type="ARBA" id="ARBA00005862"/>
    </source>
</evidence>
<evidence type="ECO:0000313" key="10">
    <source>
        <dbReference type="Proteomes" id="UP000501237"/>
    </source>
</evidence>
<dbReference type="Gene3D" id="1.10.579.10">
    <property type="entry name" value="DNA Cyclobutane Dipyrimidine Photolyase, subunit A, domain 3"/>
    <property type="match status" value="1"/>
</dbReference>
<dbReference type="InterPro" id="IPR002081">
    <property type="entry name" value="Cryptochrome/DNA_photolyase_1"/>
</dbReference>
<comment type="similarity">
    <text evidence="1 7">Belongs to the DNA photolyase class-1 family.</text>
</comment>
<dbReference type="Pfam" id="PF03441">
    <property type="entry name" value="FAD_binding_7"/>
    <property type="match status" value="1"/>
</dbReference>
<comment type="cofactor">
    <cofactor evidence="6 7">
        <name>FAD</name>
        <dbReference type="ChEBI" id="CHEBI:57692"/>
    </cofactor>
    <text evidence="6 7">Binds 1 FAD per subunit.</text>
</comment>
<accession>A0A679GCH1</accession>
<dbReference type="Gene3D" id="1.25.40.80">
    <property type="match status" value="1"/>
</dbReference>
<dbReference type="NCBIfam" id="TIGR02765">
    <property type="entry name" value="crypto_DASH"/>
    <property type="match status" value="1"/>
</dbReference>